<dbReference type="PROSITE" id="PS00674">
    <property type="entry name" value="AAA"/>
    <property type="match status" value="1"/>
</dbReference>
<gene>
    <name evidence="9" type="ORF">M513_00966</name>
</gene>
<dbReference type="CDD" id="cd19502">
    <property type="entry name" value="RecA-like_PAN_like"/>
    <property type="match status" value="1"/>
</dbReference>
<name>A0A085MLV7_9BILA</name>
<evidence type="ECO:0000313" key="10">
    <source>
        <dbReference type="Proteomes" id="UP000030764"/>
    </source>
</evidence>
<keyword evidence="5" id="KW-0647">Proteasome</keyword>
<dbReference type="Gene3D" id="2.40.50.140">
    <property type="entry name" value="Nucleic acid-binding proteins"/>
    <property type="match status" value="1"/>
</dbReference>
<dbReference type="Gene3D" id="3.40.50.300">
    <property type="entry name" value="P-loop containing nucleotide triphosphate hydrolases"/>
    <property type="match status" value="1"/>
</dbReference>
<reference evidence="9 10" key="1">
    <citation type="journal article" date="2014" name="Nat. Genet.">
        <title>Genome and transcriptome of the porcine whipworm Trichuris suis.</title>
        <authorList>
            <person name="Jex A.R."/>
            <person name="Nejsum P."/>
            <person name="Schwarz E.M."/>
            <person name="Hu L."/>
            <person name="Young N.D."/>
            <person name="Hall R.S."/>
            <person name="Korhonen P.K."/>
            <person name="Liao S."/>
            <person name="Thamsborg S."/>
            <person name="Xia J."/>
            <person name="Xu P."/>
            <person name="Wang S."/>
            <person name="Scheerlinck J.P."/>
            <person name="Hofmann A."/>
            <person name="Sternberg P.W."/>
            <person name="Wang J."/>
            <person name="Gasser R.B."/>
        </authorList>
    </citation>
    <scope>NUCLEOTIDE SEQUENCE [LARGE SCALE GENOMIC DNA]</scope>
    <source>
        <strain evidence="9">DCEP-RM93M</strain>
    </source>
</reference>
<organism evidence="9 10">
    <name type="scientific">Trichuris suis</name>
    <name type="common">pig whipworm</name>
    <dbReference type="NCBI Taxonomy" id="68888"/>
    <lineage>
        <taxon>Eukaryota</taxon>
        <taxon>Metazoa</taxon>
        <taxon>Ecdysozoa</taxon>
        <taxon>Nematoda</taxon>
        <taxon>Enoplea</taxon>
        <taxon>Dorylaimia</taxon>
        <taxon>Trichinellida</taxon>
        <taxon>Trichuridae</taxon>
        <taxon>Trichuris</taxon>
    </lineage>
</organism>
<dbReference type="InterPro" id="IPR003959">
    <property type="entry name" value="ATPase_AAA_core"/>
</dbReference>
<dbReference type="Pfam" id="PF00004">
    <property type="entry name" value="AAA"/>
    <property type="match status" value="1"/>
</dbReference>
<evidence type="ECO:0000256" key="2">
    <source>
        <dbReference type="ARBA" id="ARBA00022490"/>
    </source>
</evidence>
<evidence type="ECO:0000256" key="7">
    <source>
        <dbReference type="SAM" id="MobiDB-lite"/>
    </source>
</evidence>
<dbReference type="GO" id="GO:0000502">
    <property type="term" value="C:proteasome complex"/>
    <property type="evidence" value="ECO:0007669"/>
    <property type="project" value="UniProtKB-KW"/>
</dbReference>
<keyword evidence="2" id="KW-0963">Cytoplasm</keyword>
<sequence length="411" mass="46034">MFTILDQIFCRRIKEIERETEEEVQKLRRLERIGNKINSEVRLLRSEIDRLIEPCSIPGTVLKKVEGRKVLIKVDPSLNAVIVEKVPDVTFDMIGGLQKQIEQIKEVIELPIKHPELFESLGIAQPKGVLLYGPPGTGKTLLVRALAHHASSTFIRISGTELVQKYIGEGARLVRELFNLARENAPAIIFMDEIDSIGCTRVGMSRGDSEVQRTMLELLNQLDGFESSNRIKVIMATNRIDILDPALLRPGRIDRKIEFPPPGDETCPQQADMSGSEEDTPVNLLYSSETVATSEVLNANIDTLPESATVISKEGQHKLVNPPFQFFKWKERKSTIDYDKTLTQCFKKCGRSSMSASQMVLLQMPSRGYYASPKFTKCPSASSLPPPPDEWLLGFKRSTVQGNSVGIRTPK</sequence>
<dbReference type="SUPFAM" id="SSF52540">
    <property type="entry name" value="P-loop containing nucleoside triphosphate hydrolases"/>
    <property type="match status" value="1"/>
</dbReference>
<evidence type="ECO:0000256" key="4">
    <source>
        <dbReference type="ARBA" id="ARBA00022840"/>
    </source>
</evidence>
<dbReference type="InterPro" id="IPR012340">
    <property type="entry name" value="NA-bd_OB-fold"/>
</dbReference>
<keyword evidence="3 6" id="KW-0547">Nucleotide-binding</keyword>
<accession>A0A085MLV7</accession>
<dbReference type="InterPro" id="IPR027417">
    <property type="entry name" value="P-loop_NTPase"/>
</dbReference>
<dbReference type="PANTHER" id="PTHR23073">
    <property type="entry name" value="26S PROTEASOME REGULATORY SUBUNIT"/>
    <property type="match status" value="1"/>
</dbReference>
<dbReference type="GO" id="GO:0005524">
    <property type="term" value="F:ATP binding"/>
    <property type="evidence" value="ECO:0007669"/>
    <property type="project" value="UniProtKB-KW"/>
</dbReference>
<proteinExistence type="inferred from homology"/>
<dbReference type="SMART" id="SM00382">
    <property type="entry name" value="AAA"/>
    <property type="match status" value="1"/>
</dbReference>
<dbReference type="InterPro" id="IPR050221">
    <property type="entry name" value="26S_Proteasome_ATPase"/>
</dbReference>
<feature type="domain" description="AAA+ ATPase" evidence="8">
    <location>
        <begin position="125"/>
        <end position="263"/>
    </location>
</feature>
<evidence type="ECO:0000259" key="8">
    <source>
        <dbReference type="SMART" id="SM00382"/>
    </source>
</evidence>
<evidence type="ECO:0000256" key="1">
    <source>
        <dbReference type="ARBA" id="ARBA00006914"/>
    </source>
</evidence>
<evidence type="ECO:0000313" key="9">
    <source>
        <dbReference type="EMBL" id="KFD58203.1"/>
    </source>
</evidence>
<dbReference type="AlphaFoldDB" id="A0A085MLV7"/>
<dbReference type="FunFam" id="3.40.50.300:FF:000030">
    <property type="entry name" value="26S protease regulatory subunit 8"/>
    <property type="match status" value="1"/>
</dbReference>
<dbReference type="InterPro" id="IPR003593">
    <property type="entry name" value="AAA+_ATPase"/>
</dbReference>
<dbReference type="Gene3D" id="1.10.8.60">
    <property type="match status" value="1"/>
</dbReference>
<keyword evidence="4 6" id="KW-0067">ATP-binding</keyword>
<evidence type="ECO:0000256" key="5">
    <source>
        <dbReference type="ARBA" id="ARBA00022942"/>
    </source>
</evidence>
<evidence type="ECO:0000256" key="6">
    <source>
        <dbReference type="RuleBase" id="RU003651"/>
    </source>
</evidence>
<protein>
    <recommendedName>
        <fullName evidence="8">AAA+ ATPase domain-containing protein</fullName>
    </recommendedName>
</protein>
<keyword evidence="10" id="KW-1185">Reference proteome</keyword>
<dbReference type="EMBL" id="KL363185">
    <property type="protein sequence ID" value="KFD58203.1"/>
    <property type="molecule type" value="Genomic_DNA"/>
</dbReference>
<comment type="similarity">
    <text evidence="1 6">Belongs to the AAA ATPase family.</text>
</comment>
<dbReference type="GO" id="GO:0016887">
    <property type="term" value="F:ATP hydrolysis activity"/>
    <property type="evidence" value="ECO:0007669"/>
    <property type="project" value="InterPro"/>
</dbReference>
<dbReference type="InterPro" id="IPR003960">
    <property type="entry name" value="ATPase_AAA_CS"/>
</dbReference>
<dbReference type="Proteomes" id="UP000030764">
    <property type="component" value="Unassembled WGS sequence"/>
</dbReference>
<feature type="region of interest" description="Disordered" evidence="7">
    <location>
        <begin position="258"/>
        <end position="279"/>
    </location>
</feature>
<evidence type="ECO:0000256" key="3">
    <source>
        <dbReference type="ARBA" id="ARBA00022741"/>
    </source>
</evidence>